<sequence>MSAEPDVQTLILEMLKGRTDVSVDEALKSCAARLSALASYLSTVCSSYNPLDWYRLLFNTVLQHPQPAPPGGRVCPKCSAETSSYIQLRPCQHSFCVSCVKQLVASLDDRCYVCDEPAYHMVLYSARRTPVSTNNLPVRNVEPSPLQGPRPDSDRAGAFSPPAPEYVSMVTPPSFLGSSVSRTGLVDSYVTHQSEYVQSTTSLLVQTANETVRCPLFTHLLTQHCMGLEAAGYAYGYPCMRRINILDEVNHHADPDARISIADLLYLRDVMGYQSLFYYDTRMAELDVVCDWMGRDPEEHCLECALHREKCRNAAKGCPEEHPRVIMEMHGASPDDVCGYDEVACPLCQEVFLTKDLYDHEVTCAHHLIDIHRKETGGEHEQLQKILVEEVGEGSQLIDDAKDIEKALRQEEEDARQQAILAEQEALRRKLEESRRTLLQMQTEEEDQRRERLIAEIVRMGTPAESIRQQDEDLTIPTMRPILSKEDEEREGDRAEIDTDLSPRVLEELPRPPDKVFEEFIVQDQKYLSESRESESNLTYKVKILSYHVYTTGHGHPFVAYQFNIESDDGDITICKRMNDIKSFHKLATKAFPGVELPRLPRDRPWFFGGNKKVFVDERAGLLEQYMTSLHSNPCIRKSRLYKEYLEQAADFTPSSYGLK</sequence>
<dbReference type="InterPro" id="IPR017907">
    <property type="entry name" value="Znf_RING_CS"/>
</dbReference>
<evidence type="ECO:0000259" key="8">
    <source>
        <dbReference type="PROSITE" id="PS50195"/>
    </source>
</evidence>
<keyword evidence="2 4" id="KW-0863">Zinc-finger</keyword>
<dbReference type="GO" id="GO:0008270">
    <property type="term" value="F:zinc ion binding"/>
    <property type="evidence" value="ECO:0007669"/>
    <property type="project" value="UniProtKB-KW"/>
</dbReference>
<dbReference type="Proteomes" id="UP000315496">
    <property type="component" value="Chromosome 2"/>
</dbReference>
<keyword evidence="3" id="KW-0862">Zinc</keyword>
<evidence type="ECO:0000259" key="7">
    <source>
        <dbReference type="PROSITE" id="PS50089"/>
    </source>
</evidence>
<dbReference type="InterPro" id="IPR001683">
    <property type="entry name" value="PX_dom"/>
</dbReference>
<keyword evidence="10" id="KW-1185">Reference proteome</keyword>
<evidence type="ECO:0000313" key="9">
    <source>
        <dbReference type="EMBL" id="TNJ28570.1"/>
    </source>
</evidence>
<proteinExistence type="predicted"/>
<dbReference type="InterPro" id="IPR001841">
    <property type="entry name" value="Znf_RING"/>
</dbReference>
<keyword evidence="1" id="KW-0479">Metal-binding</keyword>
<gene>
    <name evidence="9" type="ORF">GMRT_12734</name>
</gene>
<evidence type="ECO:0000256" key="6">
    <source>
        <dbReference type="SAM" id="MobiDB-lite"/>
    </source>
</evidence>
<feature type="domain" description="RING-type" evidence="7">
    <location>
        <begin position="75"/>
        <end position="115"/>
    </location>
</feature>
<feature type="domain" description="PX" evidence="8">
    <location>
        <begin position="539"/>
        <end position="653"/>
    </location>
</feature>
<dbReference type="Gene3D" id="3.30.40.10">
    <property type="entry name" value="Zinc/RING finger domain, C3HC4 (zinc finger)"/>
    <property type="match status" value="1"/>
</dbReference>
<feature type="region of interest" description="Disordered" evidence="6">
    <location>
        <begin position="134"/>
        <end position="158"/>
    </location>
</feature>
<feature type="coiled-coil region" evidence="5">
    <location>
        <begin position="398"/>
        <end position="451"/>
    </location>
</feature>
<dbReference type="InterPro" id="IPR036871">
    <property type="entry name" value="PX_dom_sf"/>
</dbReference>
<dbReference type="PROSITE" id="PS50195">
    <property type="entry name" value="PX"/>
    <property type="match status" value="1"/>
</dbReference>
<name>A0A4Z1SS30_GIAMU</name>
<dbReference type="PROSITE" id="PS00518">
    <property type="entry name" value="ZF_RING_1"/>
    <property type="match status" value="1"/>
</dbReference>
<dbReference type="EMBL" id="VDLU01000002">
    <property type="protein sequence ID" value="TNJ28570.1"/>
    <property type="molecule type" value="Genomic_DNA"/>
</dbReference>
<evidence type="ECO:0000256" key="3">
    <source>
        <dbReference type="ARBA" id="ARBA00022833"/>
    </source>
</evidence>
<dbReference type="CDD" id="cd06093">
    <property type="entry name" value="PX_domain"/>
    <property type="match status" value="1"/>
</dbReference>
<dbReference type="Gene3D" id="3.30.1520.10">
    <property type="entry name" value="Phox-like domain"/>
    <property type="match status" value="1"/>
</dbReference>
<dbReference type="VEuPathDB" id="GiardiaDB:GMRT_12734"/>
<evidence type="ECO:0000256" key="5">
    <source>
        <dbReference type="SAM" id="Coils"/>
    </source>
</evidence>
<protein>
    <submittedName>
        <fullName evidence="9">PX domain-containing protein</fullName>
    </submittedName>
</protein>
<organism evidence="9 10">
    <name type="scientific">Giardia muris</name>
    <dbReference type="NCBI Taxonomy" id="5742"/>
    <lineage>
        <taxon>Eukaryota</taxon>
        <taxon>Metamonada</taxon>
        <taxon>Diplomonadida</taxon>
        <taxon>Hexamitidae</taxon>
        <taxon>Giardiinae</taxon>
        <taxon>Giardia</taxon>
    </lineage>
</organism>
<comment type="caution">
    <text evidence="9">The sequence shown here is derived from an EMBL/GenBank/DDBJ whole genome shotgun (WGS) entry which is preliminary data.</text>
</comment>
<dbReference type="PANTHER" id="PTHR24103">
    <property type="entry name" value="E3 UBIQUITIN-PROTEIN LIGASE TRIM"/>
    <property type="match status" value="1"/>
</dbReference>
<evidence type="ECO:0000256" key="4">
    <source>
        <dbReference type="PROSITE-ProRule" id="PRU00175"/>
    </source>
</evidence>
<evidence type="ECO:0000256" key="1">
    <source>
        <dbReference type="ARBA" id="ARBA00022723"/>
    </source>
</evidence>
<reference evidence="9 10" key="1">
    <citation type="submission" date="2019-05" db="EMBL/GenBank/DDBJ databases">
        <title>The compact genome of Giardia muris reveals important steps in the evolution of intestinal protozoan parasites.</title>
        <authorList>
            <person name="Xu F."/>
            <person name="Jimenez-Gonzalez A."/>
            <person name="Einarsson E."/>
            <person name="Astvaldsson A."/>
            <person name="Peirasmaki D."/>
            <person name="Eckmann L."/>
            <person name="Andersson J.O."/>
            <person name="Svard S.G."/>
            <person name="Jerlstrom-Hultqvist J."/>
        </authorList>
    </citation>
    <scope>NUCLEOTIDE SEQUENCE [LARGE SCALE GENOMIC DNA]</scope>
    <source>
        <strain evidence="9 10">Roberts-Thomson</strain>
    </source>
</reference>
<dbReference type="GO" id="GO:0035091">
    <property type="term" value="F:phosphatidylinositol binding"/>
    <property type="evidence" value="ECO:0007669"/>
    <property type="project" value="InterPro"/>
</dbReference>
<dbReference type="InterPro" id="IPR050143">
    <property type="entry name" value="TRIM/RBCC"/>
</dbReference>
<evidence type="ECO:0000256" key="2">
    <source>
        <dbReference type="ARBA" id="ARBA00022771"/>
    </source>
</evidence>
<dbReference type="Pfam" id="PF00787">
    <property type="entry name" value="PX"/>
    <property type="match status" value="1"/>
</dbReference>
<dbReference type="SUPFAM" id="SSF49599">
    <property type="entry name" value="TRAF domain-like"/>
    <property type="match status" value="1"/>
</dbReference>
<dbReference type="PROSITE" id="PS50089">
    <property type="entry name" value="ZF_RING_2"/>
    <property type="match status" value="1"/>
</dbReference>
<evidence type="ECO:0000313" key="10">
    <source>
        <dbReference type="Proteomes" id="UP000315496"/>
    </source>
</evidence>
<dbReference type="SUPFAM" id="SSF57850">
    <property type="entry name" value="RING/U-box"/>
    <property type="match status" value="1"/>
</dbReference>
<dbReference type="SUPFAM" id="SSF64268">
    <property type="entry name" value="PX domain"/>
    <property type="match status" value="1"/>
</dbReference>
<dbReference type="AlphaFoldDB" id="A0A4Z1SS30"/>
<dbReference type="InterPro" id="IPR013083">
    <property type="entry name" value="Znf_RING/FYVE/PHD"/>
</dbReference>
<accession>A0A4Z1SS30</accession>
<keyword evidence="5" id="KW-0175">Coiled coil</keyword>